<accession>X1K8Z3</accession>
<comment type="caution">
    <text evidence="1">The sequence shown here is derived from an EMBL/GenBank/DDBJ whole genome shotgun (WGS) entry which is preliminary data.</text>
</comment>
<feature type="non-terminal residue" evidence="1">
    <location>
        <position position="1"/>
    </location>
</feature>
<reference evidence="1" key="1">
    <citation type="journal article" date="2014" name="Front. Microbiol.">
        <title>High frequency of phylogenetically diverse reductive dehalogenase-homologous genes in deep subseafloor sedimentary metagenomes.</title>
        <authorList>
            <person name="Kawai M."/>
            <person name="Futagami T."/>
            <person name="Toyoda A."/>
            <person name="Takaki Y."/>
            <person name="Nishi S."/>
            <person name="Hori S."/>
            <person name="Arai W."/>
            <person name="Tsubouchi T."/>
            <person name="Morono Y."/>
            <person name="Uchiyama I."/>
            <person name="Ito T."/>
            <person name="Fujiyama A."/>
            <person name="Inagaki F."/>
            <person name="Takami H."/>
        </authorList>
    </citation>
    <scope>NUCLEOTIDE SEQUENCE</scope>
    <source>
        <strain evidence="1">Expedition CK06-06</strain>
    </source>
</reference>
<proteinExistence type="predicted"/>
<sequence length="72" mass="7379">AIAQVGRGLSVIGNKSDVDIKPPLMFPVPIIFATGEELNIYVSSIAGAGLSASAILLADTEIGLIEEVEILG</sequence>
<evidence type="ECO:0000313" key="1">
    <source>
        <dbReference type="EMBL" id="GAH78533.1"/>
    </source>
</evidence>
<organism evidence="1">
    <name type="scientific">marine sediment metagenome</name>
    <dbReference type="NCBI Taxonomy" id="412755"/>
    <lineage>
        <taxon>unclassified sequences</taxon>
        <taxon>metagenomes</taxon>
        <taxon>ecological metagenomes</taxon>
    </lineage>
</organism>
<name>X1K8Z3_9ZZZZ</name>
<dbReference type="EMBL" id="BARU01036562">
    <property type="protein sequence ID" value="GAH78533.1"/>
    <property type="molecule type" value="Genomic_DNA"/>
</dbReference>
<gene>
    <name evidence="1" type="ORF">S03H2_57078</name>
</gene>
<protein>
    <submittedName>
        <fullName evidence="1">Uncharacterized protein</fullName>
    </submittedName>
</protein>
<dbReference type="AlphaFoldDB" id="X1K8Z3"/>